<feature type="binding site" evidence="11">
    <location>
        <begin position="196"/>
        <end position="198"/>
    </location>
    <ligand>
        <name>beta-D-galactose</name>
        <dbReference type="ChEBI" id="CHEBI:27667"/>
    </ligand>
</feature>
<evidence type="ECO:0000256" key="9">
    <source>
        <dbReference type="PIRSR" id="PIRSR005096-1"/>
    </source>
</evidence>
<dbReference type="GO" id="GO:0030246">
    <property type="term" value="F:carbohydrate binding"/>
    <property type="evidence" value="ECO:0007669"/>
    <property type="project" value="InterPro"/>
</dbReference>
<dbReference type="Pfam" id="PF01263">
    <property type="entry name" value="Aldose_epim"/>
    <property type="match status" value="1"/>
</dbReference>
<evidence type="ECO:0000256" key="3">
    <source>
        <dbReference type="ARBA" id="ARBA00006206"/>
    </source>
</evidence>
<dbReference type="RefSeq" id="WP_184195288.1">
    <property type="nucleotide sequence ID" value="NZ_JACIIV010000004.1"/>
</dbReference>
<dbReference type="PIRSF" id="PIRSF005096">
    <property type="entry name" value="GALM"/>
    <property type="match status" value="1"/>
</dbReference>
<reference evidence="13 14" key="1">
    <citation type="submission" date="2020-08" db="EMBL/GenBank/DDBJ databases">
        <title>Genomic Encyclopedia of Type Strains, Phase IV (KMG-IV): sequencing the most valuable type-strain genomes for metagenomic binning, comparative biology and taxonomic classification.</title>
        <authorList>
            <person name="Goeker M."/>
        </authorList>
    </citation>
    <scope>NUCLEOTIDE SEQUENCE [LARGE SCALE GENOMIC DNA]</scope>
    <source>
        <strain evidence="13 14">DSM 102189</strain>
    </source>
</reference>
<dbReference type="InterPro" id="IPR018052">
    <property type="entry name" value="Ald1_epimerase_CS"/>
</dbReference>
<comment type="similarity">
    <text evidence="3 8">Belongs to the aldose epimerase family.</text>
</comment>
<protein>
    <recommendedName>
        <fullName evidence="5 8">Aldose 1-epimerase</fullName>
        <ecNumber evidence="4 8">5.1.3.3</ecNumber>
    </recommendedName>
</protein>
<evidence type="ECO:0000313" key="14">
    <source>
        <dbReference type="Proteomes" id="UP000538147"/>
    </source>
</evidence>
<accession>A0A841L694</accession>
<feature type="active site" description="Proton donor" evidence="9">
    <location>
        <position position="196"/>
    </location>
</feature>
<dbReference type="PANTHER" id="PTHR10091:SF0">
    <property type="entry name" value="GALACTOSE MUTAROTASE"/>
    <property type="match status" value="1"/>
</dbReference>
<dbReference type="NCBIfam" id="NF008277">
    <property type="entry name" value="PRK11055.1"/>
    <property type="match status" value="1"/>
</dbReference>
<dbReference type="EMBL" id="JACIIV010000004">
    <property type="protein sequence ID" value="MBB6226483.1"/>
    <property type="molecule type" value="Genomic_DNA"/>
</dbReference>
<name>A0A841L694_9SPHN</name>
<keyword evidence="12" id="KW-0732">Signal</keyword>
<dbReference type="SUPFAM" id="SSF74650">
    <property type="entry name" value="Galactose mutarotase-like"/>
    <property type="match status" value="1"/>
</dbReference>
<dbReference type="Gene3D" id="2.70.98.10">
    <property type="match status" value="1"/>
</dbReference>
<evidence type="ECO:0000256" key="10">
    <source>
        <dbReference type="PIRSR" id="PIRSR005096-2"/>
    </source>
</evidence>
<dbReference type="EC" id="5.1.3.3" evidence="4 8"/>
<evidence type="ECO:0000256" key="5">
    <source>
        <dbReference type="ARBA" id="ARBA00014165"/>
    </source>
</evidence>
<evidence type="ECO:0000256" key="1">
    <source>
        <dbReference type="ARBA" id="ARBA00001614"/>
    </source>
</evidence>
<dbReference type="UniPathway" id="UPA00242"/>
<feature type="active site" description="Proton acceptor" evidence="9">
    <location>
        <position position="333"/>
    </location>
</feature>
<evidence type="ECO:0000256" key="11">
    <source>
        <dbReference type="PIRSR" id="PIRSR005096-3"/>
    </source>
</evidence>
<dbReference type="Proteomes" id="UP000538147">
    <property type="component" value="Unassembled WGS sequence"/>
</dbReference>
<dbReference type="InterPro" id="IPR047215">
    <property type="entry name" value="Galactose_mutarotase-like"/>
</dbReference>
<evidence type="ECO:0000256" key="7">
    <source>
        <dbReference type="ARBA" id="ARBA00023277"/>
    </source>
</evidence>
<feature type="binding site" evidence="10">
    <location>
        <position position="268"/>
    </location>
    <ligand>
        <name>beta-D-galactose</name>
        <dbReference type="ChEBI" id="CHEBI:27667"/>
    </ligand>
</feature>
<gene>
    <name evidence="13" type="ORF">FHS79_000640</name>
</gene>
<evidence type="ECO:0000256" key="8">
    <source>
        <dbReference type="PIRNR" id="PIRNR005096"/>
    </source>
</evidence>
<proteinExistence type="inferred from homology"/>
<evidence type="ECO:0000256" key="4">
    <source>
        <dbReference type="ARBA" id="ARBA00013185"/>
    </source>
</evidence>
<keyword evidence="14" id="KW-1185">Reference proteome</keyword>
<comment type="pathway">
    <text evidence="2 8">Carbohydrate metabolism; hexose metabolism.</text>
</comment>
<dbReference type="GO" id="GO:0006006">
    <property type="term" value="P:glucose metabolic process"/>
    <property type="evidence" value="ECO:0007669"/>
    <property type="project" value="TreeGrafter"/>
</dbReference>
<sequence length="376" mass="39846">MKLILASLLLASPVYAGTAQTSVFGTSQAGETVRLVTLTNKAGHIVRFSARGGTITEILAPDRAGKLANIVLGKPDFAAWEKAGSFNSVVGRYANRIAGGGFTLDGTFHKLPSNPNTGVAIHGGPGGLASKLWDVETFETATTAGAIMRFTSPDGDNGYPGTLKLTMTYTLTDAGALRIDYVATTDKPTIINLTNHSYFNLGGAASGPVYGHVMQVLARRYTPTDEKQIPTGELAPVAGTPFDFARPATLGSALYAVHPQLQLAKGIDHNFVLDAAPGVLATAVRLHDPVSGRQMEVRTTEPGVQIYTGNQLSGAQIGAGGRVLRQSDGVAFETQHFPDSPNRPNFPSTVLRPGETFQSATEFVFSTDRTPFWKKQ</sequence>
<evidence type="ECO:0000313" key="13">
    <source>
        <dbReference type="EMBL" id="MBB6226483.1"/>
    </source>
</evidence>
<dbReference type="AlphaFoldDB" id="A0A841L694"/>
<feature type="chain" id="PRO_5032382974" description="Aldose 1-epimerase" evidence="12">
    <location>
        <begin position="17"/>
        <end position="376"/>
    </location>
</feature>
<feature type="signal peptide" evidence="12">
    <location>
        <begin position="1"/>
        <end position="16"/>
    </location>
</feature>
<keyword evidence="6 8" id="KW-0413">Isomerase</keyword>
<comment type="catalytic activity">
    <reaction evidence="1 8">
        <text>alpha-D-glucose = beta-D-glucose</text>
        <dbReference type="Rhea" id="RHEA:10264"/>
        <dbReference type="ChEBI" id="CHEBI:15903"/>
        <dbReference type="ChEBI" id="CHEBI:17925"/>
        <dbReference type="EC" id="5.1.3.3"/>
    </reaction>
</comment>
<dbReference type="InterPro" id="IPR015443">
    <property type="entry name" value="Aldose_1-epimerase"/>
</dbReference>
<dbReference type="GO" id="GO:0033499">
    <property type="term" value="P:galactose catabolic process via UDP-galactose, Leloir pathway"/>
    <property type="evidence" value="ECO:0007669"/>
    <property type="project" value="TreeGrafter"/>
</dbReference>
<dbReference type="GO" id="GO:0004034">
    <property type="term" value="F:aldose 1-epimerase activity"/>
    <property type="evidence" value="ECO:0007669"/>
    <property type="project" value="UniProtKB-EC"/>
</dbReference>
<organism evidence="13 14">
    <name type="scientific">Polymorphobacter multimanifer</name>
    <dbReference type="NCBI Taxonomy" id="1070431"/>
    <lineage>
        <taxon>Bacteria</taxon>
        <taxon>Pseudomonadati</taxon>
        <taxon>Pseudomonadota</taxon>
        <taxon>Alphaproteobacteria</taxon>
        <taxon>Sphingomonadales</taxon>
        <taxon>Sphingosinicellaceae</taxon>
        <taxon>Polymorphobacter</taxon>
    </lineage>
</organism>
<dbReference type="InterPro" id="IPR008183">
    <property type="entry name" value="Aldose_1/G6P_1-epimerase"/>
</dbReference>
<comment type="caution">
    <text evidence="13">The sequence shown here is derived from an EMBL/GenBank/DDBJ whole genome shotgun (WGS) entry which is preliminary data.</text>
</comment>
<dbReference type="PANTHER" id="PTHR10091">
    <property type="entry name" value="ALDOSE-1-EPIMERASE"/>
    <property type="match status" value="1"/>
</dbReference>
<keyword evidence="7 8" id="KW-0119">Carbohydrate metabolism</keyword>
<evidence type="ECO:0000256" key="2">
    <source>
        <dbReference type="ARBA" id="ARBA00005028"/>
    </source>
</evidence>
<feature type="binding site" evidence="11">
    <location>
        <begin position="95"/>
        <end position="96"/>
    </location>
    <ligand>
        <name>beta-D-galactose</name>
        <dbReference type="ChEBI" id="CHEBI:27667"/>
    </ligand>
</feature>
<evidence type="ECO:0000256" key="12">
    <source>
        <dbReference type="SAM" id="SignalP"/>
    </source>
</evidence>
<dbReference type="CDD" id="cd09019">
    <property type="entry name" value="galactose_mutarotase_like"/>
    <property type="match status" value="1"/>
</dbReference>
<dbReference type="InterPro" id="IPR014718">
    <property type="entry name" value="GH-type_carb-bd"/>
</dbReference>
<dbReference type="PROSITE" id="PS00545">
    <property type="entry name" value="ALDOSE_1_EPIMERASE"/>
    <property type="match status" value="1"/>
</dbReference>
<evidence type="ECO:0000256" key="6">
    <source>
        <dbReference type="ARBA" id="ARBA00023235"/>
    </source>
</evidence>
<dbReference type="InterPro" id="IPR011013">
    <property type="entry name" value="Gal_mutarotase_sf_dom"/>
</dbReference>